<dbReference type="InterPro" id="IPR036291">
    <property type="entry name" value="NAD(P)-bd_dom_sf"/>
</dbReference>
<protein>
    <submittedName>
        <fullName evidence="2">3-oxoacyl-[acyl-carrier protein] reductase</fullName>
        <ecNumber evidence="2">1.1.1.100</ecNumber>
    </submittedName>
</protein>
<dbReference type="InterPro" id="IPR050259">
    <property type="entry name" value="SDR"/>
</dbReference>
<proteinExistence type="inferred from homology"/>
<dbReference type="EC" id="1.1.1.100" evidence="2"/>
<dbReference type="Gene3D" id="3.40.50.720">
    <property type="entry name" value="NAD(P)-binding Rossmann-like Domain"/>
    <property type="match status" value="1"/>
</dbReference>
<dbReference type="Proteomes" id="UP000187344">
    <property type="component" value="Unassembled WGS sequence"/>
</dbReference>
<keyword evidence="3" id="KW-1185">Reference proteome</keyword>
<evidence type="ECO:0000313" key="3">
    <source>
        <dbReference type="Proteomes" id="UP000187344"/>
    </source>
</evidence>
<comment type="caution">
    <text evidence="2">The sequence shown here is derived from an EMBL/GenBank/DDBJ whole genome shotgun (WGS) entry which is preliminary data.</text>
</comment>
<dbReference type="AlphaFoldDB" id="A0A1R0F7J7"/>
<dbReference type="PRINTS" id="PR00081">
    <property type="entry name" value="GDHRDH"/>
</dbReference>
<dbReference type="OrthoDB" id="9793325at2"/>
<dbReference type="GO" id="GO:0004316">
    <property type="term" value="F:3-oxoacyl-[acyl-carrier-protein] reductase (NADPH) activity"/>
    <property type="evidence" value="ECO:0007669"/>
    <property type="project" value="UniProtKB-EC"/>
</dbReference>
<dbReference type="InterPro" id="IPR002347">
    <property type="entry name" value="SDR_fam"/>
</dbReference>
<comment type="similarity">
    <text evidence="1">Belongs to the short-chain dehydrogenases/reductases (SDR) family.</text>
</comment>
<dbReference type="PANTHER" id="PTHR42879">
    <property type="entry name" value="3-OXOACYL-(ACYL-CARRIER-PROTEIN) REDUCTASE"/>
    <property type="match status" value="1"/>
</dbReference>
<name>A0A1R0F7J7_9HYPH</name>
<keyword evidence="2" id="KW-0560">Oxidoreductase</keyword>
<dbReference type="GeneID" id="92992431"/>
<dbReference type="CDD" id="cd05344">
    <property type="entry name" value="BKR_like_SDR_like"/>
    <property type="match status" value="1"/>
</dbReference>
<accession>A0A1R0F7J7</accession>
<organism evidence="2 3">
    <name type="scientific">Bartonella apis</name>
    <dbReference type="NCBI Taxonomy" id="1686310"/>
    <lineage>
        <taxon>Bacteria</taxon>
        <taxon>Pseudomonadati</taxon>
        <taxon>Pseudomonadota</taxon>
        <taxon>Alphaproteobacteria</taxon>
        <taxon>Hyphomicrobiales</taxon>
        <taxon>Bartonellaceae</taxon>
        <taxon>Bartonella</taxon>
    </lineage>
</organism>
<evidence type="ECO:0000256" key="1">
    <source>
        <dbReference type="ARBA" id="ARBA00006484"/>
    </source>
</evidence>
<dbReference type="RefSeq" id="WP_075870771.1">
    <property type="nucleotide sequence ID" value="NZ_CALYQA010000003.1"/>
</dbReference>
<dbReference type="PANTHER" id="PTHR42879:SF6">
    <property type="entry name" value="NADPH-DEPENDENT REDUCTASE BACG"/>
    <property type="match status" value="1"/>
</dbReference>
<gene>
    <name evidence="2" type="ORF">PEB0149_003590</name>
</gene>
<dbReference type="Pfam" id="PF13561">
    <property type="entry name" value="adh_short_C2"/>
    <property type="match status" value="1"/>
</dbReference>
<reference evidence="2 3" key="1">
    <citation type="submission" date="2016-12" db="EMBL/GenBank/DDBJ databases">
        <title>Comparative genomics of Bartonella apis.</title>
        <authorList>
            <person name="Engel P."/>
        </authorList>
    </citation>
    <scope>NUCLEOTIDE SEQUENCE [LARGE SCALE GENOMIC DNA]</scope>
    <source>
        <strain evidence="2 3">PEB0149</strain>
    </source>
</reference>
<sequence length="259" mass="27920">MDLGLNKRKAIICASSKGLGKACAIALAREGCDVVINGRHADELHKTALEIEKLTSAKVVEVTGDISTPDGQQRILDKCPDPDILVTNNHGPQFRDFRELDRKAIIDAVTQNMVTPIELIKAVIDKMVDKKFGRIVNITSTSVYVPIAGLDLSSGARAGLTSFLAGIARTVVADNVTINNLLPGPFLTDRLKHSFEAASKHNGASIDDIMKERQNRNPAKRFGNPDEFGQACAFLCSEKSGFITGQNLIIDGGAYLSAF</sequence>
<dbReference type="EMBL" id="LXYT01000003">
    <property type="protein sequence ID" value="OLY42943.1"/>
    <property type="molecule type" value="Genomic_DNA"/>
</dbReference>
<dbReference type="SUPFAM" id="SSF51735">
    <property type="entry name" value="NAD(P)-binding Rossmann-fold domains"/>
    <property type="match status" value="1"/>
</dbReference>
<evidence type="ECO:0000313" key="2">
    <source>
        <dbReference type="EMBL" id="OLY42943.1"/>
    </source>
</evidence>